<keyword evidence="2" id="KW-0238">DNA-binding</keyword>
<evidence type="ECO:0000256" key="3">
    <source>
        <dbReference type="ARBA" id="ARBA00023163"/>
    </source>
</evidence>
<evidence type="ECO:0000259" key="5">
    <source>
        <dbReference type="PROSITE" id="PS51118"/>
    </source>
</evidence>
<dbReference type="PANTHER" id="PTHR33204">
    <property type="entry name" value="TRANSCRIPTIONAL REGULATOR, MARR FAMILY"/>
    <property type="match status" value="1"/>
</dbReference>
<dbReference type="PANTHER" id="PTHR33204:SF18">
    <property type="entry name" value="TRANSCRIPTIONAL REGULATORY PROTEIN"/>
    <property type="match status" value="1"/>
</dbReference>
<evidence type="ECO:0000256" key="4">
    <source>
        <dbReference type="SAM" id="MobiDB-lite"/>
    </source>
</evidence>
<dbReference type="GO" id="GO:0003677">
    <property type="term" value="F:DNA binding"/>
    <property type="evidence" value="ECO:0007669"/>
    <property type="project" value="UniProtKB-KW"/>
</dbReference>
<dbReference type="OrthoDB" id="9782219at2"/>
<dbReference type="EMBL" id="QYYD01000009">
    <property type="protein sequence ID" value="RJF75097.1"/>
    <property type="molecule type" value="Genomic_DNA"/>
</dbReference>
<protein>
    <submittedName>
        <fullName evidence="6">Transcriptional regulator</fullName>
    </submittedName>
</protein>
<evidence type="ECO:0000256" key="2">
    <source>
        <dbReference type="ARBA" id="ARBA00023125"/>
    </source>
</evidence>
<dbReference type="Pfam" id="PF01638">
    <property type="entry name" value="HxlR"/>
    <property type="match status" value="1"/>
</dbReference>
<dbReference type="AlphaFoldDB" id="A0A418VG80"/>
<feature type="compositionally biased region" description="Basic residues" evidence="4">
    <location>
        <begin position="148"/>
        <end position="162"/>
    </location>
</feature>
<dbReference type="InterPro" id="IPR002577">
    <property type="entry name" value="HTH_HxlR"/>
</dbReference>
<feature type="region of interest" description="Disordered" evidence="4">
    <location>
        <begin position="137"/>
        <end position="162"/>
    </location>
</feature>
<dbReference type="Gene3D" id="1.10.10.10">
    <property type="entry name" value="Winged helix-like DNA-binding domain superfamily/Winged helix DNA-binding domain"/>
    <property type="match status" value="1"/>
</dbReference>
<evidence type="ECO:0000313" key="7">
    <source>
        <dbReference type="Proteomes" id="UP000285523"/>
    </source>
</evidence>
<comment type="caution">
    <text evidence="6">The sequence shown here is derived from an EMBL/GenBank/DDBJ whole genome shotgun (WGS) entry which is preliminary data.</text>
</comment>
<dbReference type="SUPFAM" id="SSF46785">
    <property type="entry name" value="Winged helix' DNA-binding domain"/>
    <property type="match status" value="1"/>
</dbReference>
<keyword evidence="3" id="KW-0804">Transcription</keyword>
<name>A0A418VG80_RHOPL</name>
<dbReference type="Proteomes" id="UP000285523">
    <property type="component" value="Unassembled WGS sequence"/>
</dbReference>
<accession>A0A418VG80</accession>
<dbReference type="PROSITE" id="PS51118">
    <property type="entry name" value="HTH_HXLR"/>
    <property type="match status" value="1"/>
</dbReference>
<reference evidence="6 7" key="1">
    <citation type="submission" date="2018-09" db="EMBL/GenBank/DDBJ databases">
        <title>Draft genome sequence of Rhodopseudomonas palustris 2.1.18.</title>
        <authorList>
            <person name="Robertson S.L."/>
            <person name="Meyer T.E."/>
            <person name="Kyndt J.A."/>
        </authorList>
    </citation>
    <scope>NUCLEOTIDE SEQUENCE [LARGE SCALE GENOMIC DNA]</scope>
    <source>
        <strain evidence="6 7">2.1.18</strain>
    </source>
</reference>
<dbReference type="InterPro" id="IPR036390">
    <property type="entry name" value="WH_DNA-bd_sf"/>
</dbReference>
<dbReference type="InterPro" id="IPR036388">
    <property type="entry name" value="WH-like_DNA-bd_sf"/>
</dbReference>
<dbReference type="RefSeq" id="WP_119856530.1">
    <property type="nucleotide sequence ID" value="NZ_QYYD01000009.1"/>
</dbReference>
<proteinExistence type="predicted"/>
<keyword evidence="1" id="KW-0805">Transcription regulation</keyword>
<gene>
    <name evidence="6" type="ORF">D4Q52_10670</name>
</gene>
<evidence type="ECO:0000313" key="6">
    <source>
        <dbReference type="EMBL" id="RJF75097.1"/>
    </source>
</evidence>
<sequence>MVKRTSFEHDPCPVARALDAFGDGWSLLIIREALLGVRRFSEFQARLGMAKNILASRLRALVEHGILEIVPASDGSAYHAYRLTPKGRGAFPILVALRQWSEEFDAHPDEIATVLVDRDGGRPVRKLELHAEDGRLLAPGDTTLQPRSVRKTKKTGARLSSH</sequence>
<organism evidence="6 7">
    <name type="scientific">Rhodopseudomonas palustris</name>
    <dbReference type="NCBI Taxonomy" id="1076"/>
    <lineage>
        <taxon>Bacteria</taxon>
        <taxon>Pseudomonadati</taxon>
        <taxon>Pseudomonadota</taxon>
        <taxon>Alphaproteobacteria</taxon>
        <taxon>Hyphomicrobiales</taxon>
        <taxon>Nitrobacteraceae</taxon>
        <taxon>Rhodopseudomonas</taxon>
    </lineage>
</organism>
<evidence type="ECO:0000256" key="1">
    <source>
        <dbReference type="ARBA" id="ARBA00023015"/>
    </source>
</evidence>
<feature type="domain" description="HTH hxlR-type" evidence="5">
    <location>
        <begin position="12"/>
        <end position="109"/>
    </location>
</feature>